<evidence type="ECO:0000313" key="1">
    <source>
        <dbReference type="EMBL" id="GLX77649.1"/>
    </source>
</evidence>
<dbReference type="EMBL" id="BSST01000001">
    <property type="protein sequence ID" value="GLX77649.1"/>
    <property type="molecule type" value="Genomic_DNA"/>
</dbReference>
<dbReference type="InterPro" id="IPR035924">
    <property type="entry name" value="FlaG-like_sf"/>
</dbReference>
<comment type="caution">
    <text evidence="1">The sequence shown here is derived from an EMBL/GenBank/DDBJ whole genome shotgun (WGS) entry which is preliminary data.</text>
</comment>
<proteinExistence type="predicted"/>
<sequence length="136" mass="15170">MAVKVSNDLNSNAVSVNPLSLATKEQQPTGDVDDKLVELKEKVDEPEKSQLTAEEEVKELEEAVAVIADFINMPMKNINFAKDDGSDKTVIKVFDSDSKELIKQFPSDEVLEIAKRIVELRQDIGKRTGILLDERV</sequence>
<evidence type="ECO:0000313" key="2">
    <source>
        <dbReference type="Proteomes" id="UP001157186"/>
    </source>
</evidence>
<reference evidence="1 2" key="1">
    <citation type="submission" date="2023-03" db="EMBL/GenBank/DDBJ databases">
        <title>Draft genome sequence of Thalassotalea insulae KCTC 62186T.</title>
        <authorList>
            <person name="Sawabe T."/>
        </authorList>
    </citation>
    <scope>NUCLEOTIDE SEQUENCE [LARGE SCALE GENOMIC DNA]</scope>
    <source>
        <strain evidence="1 2">KCTC 62186</strain>
    </source>
</reference>
<name>A0ABQ6GR33_9GAMM</name>
<dbReference type="InterPro" id="IPR005186">
    <property type="entry name" value="FlaG"/>
</dbReference>
<organism evidence="1 2">
    <name type="scientific">Thalassotalea insulae</name>
    <dbReference type="NCBI Taxonomy" id="2056778"/>
    <lineage>
        <taxon>Bacteria</taxon>
        <taxon>Pseudomonadati</taxon>
        <taxon>Pseudomonadota</taxon>
        <taxon>Gammaproteobacteria</taxon>
        <taxon>Alteromonadales</taxon>
        <taxon>Colwelliaceae</taxon>
        <taxon>Thalassotalea</taxon>
    </lineage>
</organism>
<dbReference type="Proteomes" id="UP001157186">
    <property type="component" value="Unassembled WGS sequence"/>
</dbReference>
<dbReference type="PANTHER" id="PTHR37166">
    <property type="entry name" value="PROTEIN FLAG"/>
    <property type="match status" value="1"/>
</dbReference>
<dbReference type="Pfam" id="PF03646">
    <property type="entry name" value="FlaG"/>
    <property type="match status" value="1"/>
</dbReference>
<accession>A0ABQ6GR33</accession>
<dbReference type="PANTHER" id="PTHR37166:SF1">
    <property type="entry name" value="PROTEIN FLAG"/>
    <property type="match status" value="1"/>
</dbReference>
<dbReference type="Gene3D" id="3.30.160.170">
    <property type="entry name" value="FlaG-like"/>
    <property type="match status" value="1"/>
</dbReference>
<dbReference type="SUPFAM" id="SSF160214">
    <property type="entry name" value="FlaG-like"/>
    <property type="match status" value="1"/>
</dbReference>
<gene>
    <name evidence="1" type="ORF">tinsulaeT_09890</name>
</gene>
<protein>
    <recommendedName>
        <fullName evidence="3">Flagellar protein FlaG</fullName>
    </recommendedName>
</protein>
<keyword evidence="2" id="KW-1185">Reference proteome</keyword>
<dbReference type="RefSeq" id="WP_284243524.1">
    <property type="nucleotide sequence ID" value="NZ_BSST01000001.1"/>
</dbReference>
<evidence type="ECO:0008006" key="3">
    <source>
        <dbReference type="Google" id="ProtNLM"/>
    </source>
</evidence>